<organism evidence="1 2">
    <name type="scientific">Rhododendron molle</name>
    <name type="common">Chinese azalea</name>
    <name type="synonym">Azalea mollis</name>
    <dbReference type="NCBI Taxonomy" id="49168"/>
    <lineage>
        <taxon>Eukaryota</taxon>
        <taxon>Viridiplantae</taxon>
        <taxon>Streptophyta</taxon>
        <taxon>Embryophyta</taxon>
        <taxon>Tracheophyta</taxon>
        <taxon>Spermatophyta</taxon>
        <taxon>Magnoliopsida</taxon>
        <taxon>eudicotyledons</taxon>
        <taxon>Gunneridae</taxon>
        <taxon>Pentapetalae</taxon>
        <taxon>asterids</taxon>
        <taxon>Ericales</taxon>
        <taxon>Ericaceae</taxon>
        <taxon>Ericoideae</taxon>
        <taxon>Rhodoreae</taxon>
        <taxon>Rhododendron</taxon>
    </lineage>
</organism>
<dbReference type="EMBL" id="CM046393">
    <property type="protein sequence ID" value="KAI8550859.1"/>
    <property type="molecule type" value="Genomic_DNA"/>
</dbReference>
<evidence type="ECO:0000313" key="2">
    <source>
        <dbReference type="Proteomes" id="UP001062846"/>
    </source>
</evidence>
<comment type="caution">
    <text evidence="1">The sequence shown here is derived from an EMBL/GenBank/DDBJ whole genome shotgun (WGS) entry which is preliminary data.</text>
</comment>
<dbReference type="Proteomes" id="UP001062846">
    <property type="component" value="Chromosome 6"/>
</dbReference>
<keyword evidence="2" id="KW-1185">Reference proteome</keyword>
<gene>
    <name evidence="1" type="ORF">RHMOL_Rhmol06G0140100</name>
</gene>
<protein>
    <submittedName>
        <fullName evidence="1">Uncharacterized protein</fullName>
    </submittedName>
</protein>
<name>A0ACC0NCQ4_RHOML</name>
<proteinExistence type="predicted"/>
<reference evidence="1" key="1">
    <citation type="submission" date="2022-02" db="EMBL/GenBank/DDBJ databases">
        <title>Plant Genome Project.</title>
        <authorList>
            <person name="Zhang R.-G."/>
        </authorList>
    </citation>
    <scope>NUCLEOTIDE SEQUENCE</scope>
    <source>
        <strain evidence="1">AT1</strain>
    </source>
</reference>
<sequence>MGSWVVVLLNGNTAAELGAVSLYSFGAVEIHFVLLISRQGKVRLTKWYSPYSQKERTKVIRELSGLILTRGPKLCNFVEWRGFKVVYKRYASLYFCMCINQDDNELEVCELDLIFNFHKKSWQAYYILDELLIAGELQESSKKSVARLIAAQDSLVEAAKEQSNSISNIIAQATK</sequence>
<evidence type="ECO:0000313" key="1">
    <source>
        <dbReference type="EMBL" id="KAI8550859.1"/>
    </source>
</evidence>
<accession>A0ACC0NCQ4</accession>